<gene>
    <name evidence="3" type="ORF">HMPREF1316_2482</name>
</gene>
<dbReference type="InterPro" id="IPR000383">
    <property type="entry name" value="Xaa-Pro-like_dom"/>
</dbReference>
<comment type="caution">
    <text evidence="3">The sequence shown here is derived from an EMBL/GenBank/DDBJ whole genome shotgun (WGS) entry which is preliminary data.</text>
</comment>
<feature type="region of interest" description="Disordered" evidence="1">
    <location>
        <begin position="315"/>
        <end position="440"/>
    </location>
</feature>
<dbReference type="InterPro" id="IPR029058">
    <property type="entry name" value="AB_hydrolase_fold"/>
</dbReference>
<evidence type="ECO:0000256" key="1">
    <source>
        <dbReference type="SAM" id="MobiDB-lite"/>
    </source>
</evidence>
<dbReference type="GO" id="GO:0016787">
    <property type="term" value="F:hydrolase activity"/>
    <property type="evidence" value="ECO:0007669"/>
    <property type="project" value="UniProtKB-KW"/>
</dbReference>
<feature type="compositionally biased region" description="Basic and acidic residues" evidence="1">
    <location>
        <begin position="538"/>
        <end position="552"/>
    </location>
</feature>
<evidence type="ECO:0000313" key="4">
    <source>
        <dbReference type="Proteomes" id="UP000016638"/>
    </source>
</evidence>
<feature type="compositionally biased region" description="Pro residues" evidence="1">
    <location>
        <begin position="732"/>
        <end position="755"/>
    </location>
</feature>
<dbReference type="Pfam" id="PF02129">
    <property type="entry name" value="Peptidase_S15"/>
    <property type="match status" value="1"/>
</dbReference>
<feature type="compositionally biased region" description="Low complexity" evidence="1">
    <location>
        <begin position="596"/>
        <end position="624"/>
    </location>
</feature>
<feature type="domain" description="Xaa-Pro dipeptidyl-peptidase-like" evidence="2">
    <location>
        <begin position="45"/>
        <end position="190"/>
    </location>
</feature>
<name>U2TTE5_9ACTN</name>
<dbReference type="InterPro" id="IPR005674">
    <property type="entry name" value="CocE/Ser_esterase"/>
</dbReference>
<dbReference type="PATRIC" id="fig|1125712.3.peg.660"/>
<dbReference type="SUPFAM" id="SSF53474">
    <property type="entry name" value="alpha/beta-Hydrolases"/>
    <property type="match status" value="1"/>
</dbReference>
<sequence>MDAKNTDNTAGASGAICPGGKGWQPGEAQYGYELAHDLFIDVVDDGIRLEAGVTWPTDTVTGKRSSGTFPVLVEFTPYQRQGYEGLRHTYLVEHGYIVAQVHPRGSGKSTGVLEQFTSRDGLDGEKVVEWAAKLDGSNGKVGFFGSSYPGALALATAARVGKGSALKAVLAASIGTGAQYRQAWTNNGLPIILTPGSMHTFEMALKPIQYGLRPGHRLRLVLSAQGLGPTTEGRMPAEGGMGFLIADPAELTAPQEATVHGGVYTIGSAALGIPSCPSRALPTAKSAHTGGERHPHAAMSAPKCALDAFRRVFPGQTRAGSHRTRTLARPSSWPPSRGLRLECAWGGRSRARGRGGRRDEGWGASDGSCPDEEGAPGGGAGRRGGAPGMLRRWGGARRLRRRRGRARRRPGQLARAHGHRRRVRGVGRDPALGGGPLLGRSRRLRRGRHRRRARRGRARPADGLRLRRLRRLLGGGPLPQRGPRVLGVRPGRGAGGGGRQRLRERLGLPRPGRLLGARPRILHEHRGLRRGRHRPRRVERGPPDGVRALDRRGRLRRGPVPAVGGGAVAVRGVGRPLGPQGPGGGPGCSSPPSPSCAPSSPSAPSSPRTPPRASGASSPRTAPGWSPRPSRMRGARGAPSSPGTRPRASGAWPPSATAPGRWPPHGGRSAPGTTTPVPTWATGSAPRTPPRACGAWPPRTAPGRWGRPSARSATTREAGWSRAPRRTGRGASPPPTAPGSRSPPTPSPSGCPPPTSSWRRCRRRGRGAGAAVAGACRGDDPRMGGCDG</sequence>
<protein>
    <submittedName>
        <fullName evidence="3">Hydrolase CocE/NonD domain protein</fullName>
    </submittedName>
</protein>
<evidence type="ECO:0000313" key="3">
    <source>
        <dbReference type="EMBL" id="ERL09645.1"/>
    </source>
</evidence>
<keyword evidence="3" id="KW-0378">Hydrolase</keyword>
<dbReference type="Gene3D" id="3.40.50.1820">
    <property type="entry name" value="alpha/beta hydrolase"/>
    <property type="match status" value="1"/>
</dbReference>
<feature type="compositionally biased region" description="Low complexity" evidence="1">
    <location>
        <begin position="478"/>
        <end position="489"/>
    </location>
</feature>
<feature type="compositionally biased region" description="Basic residues" evidence="1">
    <location>
        <begin position="526"/>
        <end position="537"/>
    </location>
</feature>
<evidence type="ECO:0000259" key="2">
    <source>
        <dbReference type="Pfam" id="PF02129"/>
    </source>
</evidence>
<feature type="compositionally biased region" description="Low complexity" evidence="1">
    <location>
        <begin position="558"/>
        <end position="578"/>
    </location>
</feature>
<reference evidence="3 4" key="1">
    <citation type="submission" date="2013-08" db="EMBL/GenBank/DDBJ databases">
        <authorList>
            <person name="Durkin A.S."/>
            <person name="Haft D.R."/>
            <person name="McCorrison J."/>
            <person name="Torralba M."/>
            <person name="Gillis M."/>
            <person name="Haft D.H."/>
            <person name="Methe B."/>
            <person name="Sutton G."/>
            <person name="Nelson K.E."/>
        </authorList>
    </citation>
    <scope>NUCLEOTIDE SEQUENCE [LARGE SCALE GENOMIC DNA]</scope>
    <source>
        <strain evidence="3 4">F0195</strain>
    </source>
</reference>
<keyword evidence="4" id="KW-1185">Reference proteome</keyword>
<organism evidence="3 4">
    <name type="scientific">Olsenella profusa F0195</name>
    <dbReference type="NCBI Taxonomy" id="1125712"/>
    <lineage>
        <taxon>Bacteria</taxon>
        <taxon>Bacillati</taxon>
        <taxon>Actinomycetota</taxon>
        <taxon>Coriobacteriia</taxon>
        <taxon>Coriobacteriales</taxon>
        <taxon>Atopobiaceae</taxon>
        <taxon>Olsenella</taxon>
    </lineage>
</organism>
<dbReference type="STRING" id="1125712.HMPREF1316_2482"/>
<accession>U2TTE5</accession>
<dbReference type="eggNOG" id="COG2936">
    <property type="taxonomic scope" value="Bacteria"/>
</dbReference>
<feature type="compositionally biased region" description="Gly residues" evidence="1">
    <location>
        <begin position="490"/>
        <end position="499"/>
    </location>
</feature>
<feature type="region of interest" description="Disordered" evidence="1">
    <location>
        <begin position="473"/>
        <end position="788"/>
    </location>
</feature>
<dbReference type="Proteomes" id="UP000016638">
    <property type="component" value="Unassembled WGS sequence"/>
</dbReference>
<dbReference type="NCBIfam" id="TIGR00976">
    <property type="entry name" value="CocE_NonD"/>
    <property type="match status" value="1"/>
</dbReference>
<feature type="compositionally biased region" description="Low complexity" evidence="1">
    <location>
        <begin position="508"/>
        <end position="519"/>
    </location>
</feature>
<feature type="compositionally biased region" description="Gly residues" evidence="1">
    <location>
        <begin position="375"/>
        <end position="387"/>
    </location>
</feature>
<feature type="compositionally biased region" description="Basic residues" evidence="1">
    <location>
        <begin position="394"/>
        <end position="425"/>
    </location>
</feature>
<dbReference type="AlphaFoldDB" id="U2TTE5"/>
<proteinExistence type="predicted"/>
<dbReference type="EMBL" id="AWEZ01000023">
    <property type="protein sequence ID" value="ERL09645.1"/>
    <property type="molecule type" value="Genomic_DNA"/>
</dbReference>